<dbReference type="OrthoDB" id="9815923at2"/>
<dbReference type="InterPro" id="IPR029044">
    <property type="entry name" value="Nucleotide-diphossugar_trans"/>
</dbReference>
<dbReference type="RefSeq" id="WP_107566903.1">
    <property type="nucleotide sequence ID" value="NZ_PYYB01000001.1"/>
</dbReference>
<dbReference type="CDD" id="cd02511">
    <property type="entry name" value="Beta4Glucosyltransferase"/>
    <property type="match status" value="1"/>
</dbReference>
<dbReference type="SUPFAM" id="SSF53448">
    <property type="entry name" value="Nucleotide-diphospho-sugar transferases"/>
    <property type="match status" value="1"/>
</dbReference>
<dbReference type="Pfam" id="PF00535">
    <property type="entry name" value="Glycos_transf_2"/>
    <property type="match status" value="1"/>
</dbReference>
<protein>
    <recommendedName>
        <fullName evidence="1">Glycosyltransferase 2-like domain-containing protein</fullName>
    </recommendedName>
</protein>
<sequence>MTAPPRPTITACLIVRDEERLLPRALRSVAFCDEVVVVDSGSTDRTVEIARAAGAVVVQRGWPGFAAQRNVAIDHAHGDWILEVDADEQITPALAREIRAFLDAHDPRHDIVALPMRHEYLGGWLEPAIKYPCYRYRLFRRGAYRHDERRTVHEGLWATTPAWAMRHDMEHELAPTLRAALADLRAYTRLEASQFTPSRTPRAVLVGVLARPLAKTAYRLLVDRAWRDGWRGVLKVALDAVADAGVWVLALRREAGHPDGSGAHFSLEPPPRGPLRLVGVATDAASTRAICAWLHEAADRGADTALLTPCPETVVVGHAPGDGPAVTAAGVRVRPLSSAGALALTRGLDAERQVRQVDALVVPARLTPLARRAVARVGHHAPVPVTTPVADALHTVRAHRTRGGAGA</sequence>
<dbReference type="PANTHER" id="PTHR43630:SF2">
    <property type="entry name" value="GLYCOSYLTRANSFERASE"/>
    <property type="match status" value="1"/>
</dbReference>
<evidence type="ECO:0000259" key="1">
    <source>
        <dbReference type="Pfam" id="PF00535"/>
    </source>
</evidence>
<name>A0A2T4UGZ5_9ACTN</name>
<comment type="caution">
    <text evidence="2">The sequence shown here is derived from an EMBL/GenBank/DDBJ whole genome shotgun (WGS) entry which is preliminary data.</text>
</comment>
<dbReference type="EMBL" id="PYYB01000001">
    <property type="protein sequence ID" value="PTL58465.1"/>
    <property type="molecule type" value="Genomic_DNA"/>
</dbReference>
<accession>A0A2T4UGZ5</accession>
<feature type="domain" description="Glycosyltransferase 2-like" evidence="1">
    <location>
        <begin position="12"/>
        <end position="114"/>
    </location>
</feature>
<dbReference type="AlphaFoldDB" id="A0A2T4UGZ5"/>
<organism evidence="2 3">
    <name type="scientific">Paraconexibacter algicola</name>
    <dbReference type="NCBI Taxonomy" id="2133960"/>
    <lineage>
        <taxon>Bacteria</taxon>
        <taxon>Bacillati</taxon>
        <taxon>Actinomycetota</taxon>
        <taxon>Thermoleophilia</taxon>
        <taxon>Solirubrobacterales</taxon>
        <taxon>Paraconexibacteraceae</taxon>
        <taxon>Paraconexibacter</taxon>
    </lineage>
</organism>
<evidence type="ECO:0000313" key="2">
    <source>
        <dbReference type="EMBL" id="PTL58465.1"/>
    </source>
</evidence>
<dbReference type="Gene3D" id="3.90.550.10">
    <property type="entry name" value="Spore Coat Polysaccharide Biosynthesis Protein SpsA, Chain A"/>
    <property type="match status" value="1"/>
</dbReference>
<proteinExistence type="predicted"/>
<gene>
    <name evidence="2" type="ORF">C7Y72_01750</name>
</gene>
<dbReference type="InterPro" id="IPR001173">
    <property type="entry name" value="Glyco_trans_2-like"/>
</dbReference>
<dbReference type="Proteomes" id="UP000240739">
    <property type="component" value="Unassembled WGS sequence"/>
</dbReference>
<evidence type="ECO:0000313" key="3">
    <source>
        <dbReference type="Proteomes" id="UP000240739"/>
    </source>
</evidence>
<keyword evidence="3" id="KW-1185">Reference proteome</keyword>
<dbReference type="PANTHER" id="PTHR43630">
    <property type="entry name" value="POLY-BETA-1,6-N-ACETYL-D-GLUCOSAMINE SYNTHASE"/>
    <property type="match status" value="1"/>
</dbReference>
<reference evidence="2 3" key="1">
    <citation type="submission" date="2018-03" db="EMBL/GenBank/DDBJ databases">
        <title>Aquarubrobacter algicola gen. nov., sp. nov., a novel actinobacterium isolated from shallow eutrophic lake during the end of cyanobacterial harmful algal blooms.</title>
        <authorList>
            <person name="Chun S.J."/>
        </authorList>
    </citation>
    <scope>NUCLEOTIDE SEQUENCE [LARGE SCALE GENOMIC DNA]</scope>
    <source>
        <strain evidence="2 3">Seoho-28</strain>
    </source>
</reference>